<feature type="region of interest" description="Disordered" evidence="1">
    <location>
        <begin position="105"/>
        <end position="203"/>
    </location>
</feature>
<keyword evidence="2" id="KW-1185">Reference proteome</keyword>
<proteinExistence type="predicted"/>
<evidence type="ECO:0000256" key="1">
    <source>
        <dbReference type="SAM" id="MobiDB-lite"/>
    </source>
</evidence>
<gene>
    <name evidence="3" type="primary">LOC112050722</name>
</gene>
<dbReference type="GeneID" id="112050722"/>
<evidence type="ECO:0000313" key="2">
    <source>
        <dbReference type="Proteomes" id="UP001652582"/>
    </source>
</evidence>
<feature type="compositionally biased region" description="Acidic residues" evidence="1">
    <location>
        <begin position="119"/>
        <end position="129"/>
    </location>
</feature>
<name>A0ABM3LJG5_BICAN</name>
<sequence length="267" mass="28711">MVSQIPCVPSYLARYTRIINTCTCIRQPPRCRSERPQHEAGVARAARPRRSSCEYWKRLLLWVLLGAGVASGAPQDADVAFVASETPRDVDVAFVAPQDADVAFVESPPVASTERGDLAQDDAETEAPDDAGAATEAERPTTPTAEAGGRTERPATTRIEIETERLISSTTAATESDRALSPRGAPLRTFTRAPRPPRPAPRFLSKLSYYSAGGGGGGGGGGGNLLPGGGKETRGFKSRCRCERIWNCPKLQITVPRCPDEYFLCCF</sequence>
<reference evidence="3" key="1">
    <citation type="submission" date="2025-08" db="UniProtKB">
        <authorList>
            <consortium name="RefSeq"/>
        </authorList>
    </citation>
    <scope>IDENTIFICATION</scope>
</reference>
<organism evidence="2 3">
    <name type="scientific">Bicyclus anynana</name>
    <name type="common">Squinting bush brown butterfly</name>
    <dbReference type="NCBI Taxonomy" id="110368"/>
    <lineage>
        <taxon>Eukaryota</taxon>
        <taxon>Metazoa</taxon>
        <taxon>Ecdysozoa</taxon>
        <taxon>Arthropoda</taxon>
        <taxon>Hexapoda</taxon>
        <taxon>Insecta</taxon>
        <taxon>Pterygota</taxon>
        <taxon>Neoptera</taxon>
        <taxon>Endopterygota</taxon>
        <taxon>Lepidoptera</taxon>
        <taxon>Glossata</taxon>
        <taxon>Ditrysia</taxon>
        <taxon>Papilionoidea</taxon>
        <taxon>Nymphalidae</taxon>
        <taxon>Satyrinae</taxon>
        <taxon>Satyrini</taxon>
        <taxon>Mycalesina</taxon>
        <taxon>Bicyclus</taxon>
    </lineage>
</organism>
<feature type="compositionally biased region" description="Basic and acidic residues" evidence="1">
    <location>
        <begin position="149"/>
        <end position="165"/>
    </location>
</feature>
<protein>
    <submittedName>
        <fullName evidence="3">Uncharacterized protein LOC112050722 isoform X1</fullName>
    </submittedName>
</protein>
<feature type="compositionally biased region" description="Low complexity" evidence="1">
    <location>
        <begin position="131"/>
        <end position="148"/>
    </location>
</feature>
<accession>A0ABM3LJG5</accession>
<dbReference type="Proteomes" id="UP001652582">
    <property type="component" value="Chromosome 8"/>
</dbReference>
<evidence type="ECO:0000313" key="3">
    <source>
        <dbReference type="RefSeq" id="XP_052739210.1"/>
    </source>
</evidence>
<dbReference type="RefSeq" id="XP_052739210.1">
    <property type="nucleotide sequence ID" value="XM_052883250.1"/>
</dbReference>